<protein>
    <submittedName>
        <fullName evidence="4">Uncharacterized protein</fullName>
    </submittedName>
</protein>
<dbReference type="OMA" id="NANECNQ"/>
<feature type="compositionally biased region" description="Basic and acidic residues" evidence="3">
    <location>
        <begin position="569"/>
        <end position="580"/>
    </location>
</feature>
<evidence type="ECO:0000256" key="2">
    <source>
        <dbReference type="SAM" id="Coils"/>
    </source>
</evidence>
<feature type="coiled-coil region" evidence="2">
    <location>
        <begin position="284"/>
        <end position="429"/>
    </location>
</feature>
<reference evidence="5" key="1">
    <citation type="submission" date="2011-02" db="EMBL/GenBank/DDBJ databases">
        <title>The Genome Sequence of Capsaspora owczarzaki ATCC 30864.</title>
        <authorList>
            <person name="Russ C."/>
            <person name="Cuomo C."/>
            <person name="Burger G."/>
            <person name="Gray M.W."/>
            <person name="Holland P.W.H."/>
            <person name="King N."/>
            <person name="Lang F.B.F."/>
            <person name="Roger A.J."/>
            <person name="Ruiz-Trillo I."/>
            <person name="Young S.K."/>
            <person name="Zeng Q."/>
            <person name="Gargeya S."/>
            <person name="Alvarado L."/>
            <person name="Berlin A."/>
            <person name="Chapman S.B."/>
            <person name="Chen Z."/>
            <person name="Freedman E."/>
            <person name="Gellesch M."/>
            <person name="Goldberg J."/>
            <person name="Griggs A."/>
            <person name="Gujja S."/>
            <person name="Heilman E."/>
            <person name="Heiman D."/>
            <person name="Howarth C."/>
            <person name="Mehta T."/>
            <person name="Neiman D."/>
            <person name="Pearson M."/>
            <person name="Roberts A."/>
            <person name="Saif S."/>
            <person name="Shea T."/>
            <person name="Shenoy N."/>
            <person name="Sisk P."/>
            <person name="Stolte C."/>
            <person name="Sykes S."/>
            <person name="White J."/>
            <person name="Yandava C."/>
            <person name="Haas B."/>
            <person name="Nusbaum C."/>
            <person name="Birren B."/>
        </authorList>
    </citation>
    <scope>NUCLEOTIDE SEQUENCE</scope>
    <source>
        <strain evidence="5">ATCC 30864</strain>
    </source>
</reference>
<dbReference type="PANTHER" id="PTHR32123">
    <property type="entry name" value="BICD FAMILY-LIKE CARGO ADAPTER"/>
    <property type="match status" value="1"/>
</dbReference>
<dbReference type="InParanoid" id="A0A0D2U7R3"/>
<accession>A0A0D2U7R3</accession>
<dbReference type="AlphaFoldDB" id="A0A0D2U7R3"/>
<feature type="region of interest" description="Disordered" evidence="3">
    <location>
        <begin position="179"/>
        <end position="228"/>
    </location>
</feature>
<dbReference type="OrthoDB" id="9451547at2759"/>
<evidence type="ECO:0000313" key="5">
    <source>
        <dbReference type="Proteomes" id="UP000008743"/>
    </source>
</evidence>
<feature type="coiled-coil region" evidence="2">
    <location>
        <begin position="467"/>
        <end position="536"/>
    </location>
</feature>
<dbReference type="PhylomeDB" id="A0A0D2U7R3"/>
<organism evidence="4 5">
    <name type="scientific">Capsaspora owczarzaki (strain ATCC 30864)</name>
    <dbReference type="NCBI Taxonomy" id="595528"/>
    <lineage>
        <taxon>Eukaryota</taxon>
        <taxon>Filasterea</taxon>
        <taxon>Capsaspora</taxon>
    </lineage>
</organism>
<evidence type="ECO:0000256" key="1">
    <source>
        <dbReference type="ARBA" id="ARBA00023054"/>
    </source>
</evidence>
<feature type="compositionally biased region" description="Low complexity" evidence="3">
    <location>
        <begin position="548"/>
        <end position="568"/>
    </location>
</feature>
<dbReference type="RefSeq" id="XP_004349055.1">
    <property type="nucleotide sequence ID" value="XM_004349005.2"/>
</dbReference>
<feature type="compositionally biased region" description="Polar residues" evidence="3">
    <location>
        <begin position="603"/>
        <end position="618"/>
    </location>
</feature>
<keyword evidence="1 2" id="KW-0175">Coiled coil</keyword>
<evidence type="ECO:0000256" key="3">
    <source>
        <dbReference type="SAM" id="MobiDB-lite"/>
    </source>
</evidence>
<gene>
    <name evidence="4" type="ORF">CAOG_002305</name>
</gene>
<dbReference type="EMBL" id="KE346362">
    <property type="protein sequence ID" value="KJE91121.1"/>
    <property type="molecule type" value="Genomic_DNA"/>
</dbReference>
<dbReference type="InterPro" id="IPR051149">
    <property type="entry name" value="Spindly/BICDR_Dynein_Adapter"/>
</dbReference>
<feature type="region of interest" description="Disordered" evidence="3">
    <location>
        <begin position="540"/>
        <end position="631"/>
    </location>
</feature>
<feature type="coiled-coil region" evidence="2">
    <location>
        <begin position="57"/>
        <end position="141"/>
    </location>
</feature>
<proteinExistence type="predicted"/>
<keyword evidence="5" id="KW-1185">Reference proteome</keyword>
<dbReference type="Proteomes" id="UP000008743">
    <property type="component" value="Unassembled WGS sequence"/>
</dbReference>
<dbReference type="PANTHER" id="PTHR32123:SF9">
    <property type="entry name" value="PROTEIN SPINDLY"/>
    <property type="match status" value="1"/>
</dbReference>
<name>A0A0D2U7R3_CAPO3</name>
<sequence length="652" mass="72432">MTDTSDAAARIQRLRTELDEVNSILRAKESDLILSAQLGQALLESNNQLTAQHDQAVSELSSRIAGLENANHQLQVQLEASSRGLANARRDLDRESVVAREELETERQELQQRERRQAQVVQDLTTQLELAQADTEEQRAAFAKLQAAHEQQGLALIRTESAVRNAELARKRMRSKWLRLATDPTRDSEQSPPSARGSASKDAADADAEDQVHDENNNNENEPDDDADDFAIQRVYELEEALLKTKVLSEERQSRIQSLETTVATQLSESKHLKAKIGGLMGAAQEHEAQIISLTNTIESQRQRVEDLELECSLEADRRAGKMQTGRSVFSDVEDRRAELERQLASTTSTLRQLAKSFDLARLQNQKLNAQLNNMLQMQGSKADQAKMTRLEQDNAQLQSETRQLCLQIELLEDDKKHIQSQLVKARAVMGTGSSSASSGSKSSSSSGRVIGEFGAGGLSAEHSAYIEYLETEAETARAALATSKKELRTRQMLQLNDINRVRDLETQSYRQATQIEELRKENVQLKIKLDETLLMQQVESSTNGIEPQQSQQSQQPQQSQQLQQPQSRPHEALPSKEAADTQAPSPPTVQSKTCPIPDLESENLNAPQLVQASNPPNATAKKSIARAEEPSARVINIKQANVQTEPACVQQ</sequence>
<dbReference type="STRING" id="595528.A0A0D2U7R3"/>
<evidence type="ECO:0000313" key="4">
    <source>
        <dbReference type="EMBL" id="KJE91121.1"/>
    </source>
</evidence>